<dbReference type="RefSeq" id="XP_018004554.1">
    <property type="nucleotide sequence ID" value="XM_018149206.1"/>
</dbReference>
<feature type="region of interest" description="Disordered" evidence="1">
    <location>
        <begin position="1"/>
        <end position="99"/>
    </location>
</feature>
<dbReference type="GeneID" id="28741086"/>
<dbReference type="VEuPathDB" id="FungiDB:AB675_8734"/>
<feature type="region of interest" description="Disordered" evidence="1">
    <location>
        <begin position="187"/>
        <end position="218"/>
    </location>
</feature>
<organism evidence="2 3">
    <name type="scientific">Cyphellophora attinorum</name>
    <dbReference type="NCBI Taxonomy" id="1664694"/>
    <lineage>
        <taxon>Eukaryota</taxon>
        <taxon>Fungi</taxon>
        <taxon>Dikarya</taxon>
        <taxon>Ascomycota</taxon>
        <taxon>Pezizomycotina</taxon>
        <taxon>Eurotiomycetes</taxon>
        <taxon>Chaetothyriomycetidae</taxon>
        <taxon>Chaetothyriales</taxon>
        <taxon>Cyphellophoraceae</taxon>
        <taxon>Cyphellophora</taxon>
    </lineage>
</organism>
<dbReference type="AlphaFoldDB" id="A0A0N0NR22"/>
<feature type="compositionally biased region" description="Low complexity" evidence="1">
    <location>
        <begin position="33"/>
        <end position="43"/>
    </location>
</feature>
<dbReference type="EMBL" id="LFJN01000003">
    <property type="protein sequence ID" value="KPI44591.1"/>
    <property type="molecule type" value="Genomic_DNA"/>
</dbReference>
<feature type="compositionally biased region" description="Polar residues" evidence="1">
    <location>
        <begin position="1"/>
        <end position="32"/>
    </location>
</feature>
<protein>
    <submittedName>
        <fullName evidence="2">Uncharacterized protein</fullName>
    </submittedName>
</protein>
<reference evidence="2 3" key="1">
    <citation type="submission" date="2015-06" db="EMBL/GenBank/DDBJ databases">
        <title>Draft genome of the ant-associated black yeast Phialophora attae CBS 131958.</title>
        <authorList>
            <person name="Moreno L.F."/>
            <person name="Stielow B.J."/>
            <person name="de Hoog S."/>
            <person name="Vicente V.A."/>
            <person name="Weiss V.A."/>
            <person name="de Vries M."/>
            <person name="Cruz L.M."/>
            <person name="Souza E.M."/>
        </authorList>
    </citation>
    <scope>NUCLEOTIDE SEQUENCE [LARGE SCALE GENOMIC DNA]</scope>
    <source>
        <strain evidence="2 3">CBS 131958</strain>
    </source>
</reference>
<dbReference type="Proteomes" id="UP000038010">
    <property type="component" value="Unassembled WGS sequence"/>
</dbReference>
<keyword evidence="3" id="KW-1185">Reference proteome</keyword>
<dbReference type="OrthoDB" id="4161285at2759"/>
<accession>A0A0N0NR22</accession>
<evidence type="ECO:0000313" key="3">
    <source>
        <dbReference type="Proteomes" id="UP000038010"/>
    </source>
</evidence>
<comment type="caution">
    <text evidence="2">The sequence shown here is derived from an EMBL/GenBank/DDBJ whole genome shotgun (WGS) entry which is preliminary data.</text>
</comment>
<gene>
    <name evidence="2" type="ORF">AB675_8734</name>
</gene>
<evidence type="ECO:0000313" key="2">
    <source>
        <dbReference type="EMBL" id="KPI44591.1"/>
    </source>
</evidence>
<evidence type="ECO:0000256" key="1">
    <source>
        <dbReference type="SAM" id="MobiDB-lite"/>
    </source>
</evidence>
<feature type="compositionally biased region" description="Gly residues" evidence="1">
    <location>
        <begin position="187"/>
        <end position="209"/>
    </location>
</feature>
<name>A0A0N0NR22_9EURO</name>
<sequence>MSTDTPMADAPSTTLQPEQDFGRQQQQSEQADPSSLPQSQAQPHQPPQPISPTHNRKLSLTNDTHPPLSHPSRVQPIHPAFPQPSLLPATTEDAPNPYTLHPLTLQPFTTADLQSHNFDALIAECRDPQTGQIDKELVKKLQDETVGKIQERVRERQSKEAAIEREVNEMEKTREVERKIWMKRMGGGKAGVGVSGEEAQGGVGGGGSGVDANESGKG</sequence>
<proteinExistence type="predicted"/>